<keyword evidence="3" id="KW-1185">Reference proteome</keyword>
<dbReference type="EMBL" id="LR882967">
    <property type="protein sequence ID" value="CAD5959451.1"/>
    <property type="molecule type" value="Genomic_DNA"/>
</dbReference>
<evidence type="ECO:0000313" key="3">
    <source>
        <dbReference type="Proteomes" id="UP001153719"/>
    </source>
</evidence>
<organism evidence="2 3">
    <name type="scientific">Planktothrix pseudagardhii</name>
    <dbReference type="NCBI Taxonomy" id="132604"/>
    <lineage>
        <taxon>Bacteria</taxon>
        <taxon>Bacillati</taxon>
        <taxon>Cyanobacteriota</taxon>
        <taxon>Cyanophyceae</taxon>
        <taxon>Oscillatoriophycideae</taxon>
        <taxon>Oscillatoriales</taxon>
        <taxon>Microcoleaceae</taxon>
        <taxon>Planktothrix</taxon>
    </lineage>
</organism>
<accession>A0A9W4CMP0</accession>
<dbReference type="KEGG" id="ppsu:NO713_03102"/>
<protein>
    <submittedName>
        <fullName evidence="2">Uncharacterized protein</fullName>
    </submittedName>
</protein>
<name>A0A9W4CMP0_9CYAN</name>
<evidence type="ECO:0000313" key="2">
    <source>
        <dbReference type="EMBL" id="CAD5959451.1"/>
    </source>
</evidence>
<evidence type="ECO:0000256" key="1">
    <source>
        <dbReference type="SAM" id="Phobius"/>
    </source>
</evidence>
<dbReference type="Proteomes" id="UP001153719">
    <property type="component" value="Chromosome"/>
</dbReference>
<gene>
    <name evidence="2" type="ORF">NO713_03102</name>
</gene>
<reference evidence="2" key="1">
    <citation type="submission" date="2020-09" db="EMBL/GenBank/DDBJ databases">
        <authorList>
            <person name="Blom J."/>
        </authorList>
    </citation>
    <scope>NUCLEOTIDE SEQUENCE</scope>
    <source>
        <strain evidence="2">No.713</strain>
    </source>
</reference>
<feature type="transmembrane region" description="Helical" evidence="1">
    <location>
        <begin position="15"/>
        <end position="40"/>
    </location>
</feature>
<keyword evidence="1" id="KW-0472">Membrane</keyword>
<keyword evidence="1" id="KW-0812">Transmembrane</keyword>
<sequence length="47" mass="5208">MKPNEPLKSDRLRSILSLTTFVILVIGVGFLSVNFILALIHKLSSII</sequence>
<dbReference type="AlphaFoldDB" id="A0A9W4CMP0"/>
<proteinExistence type="predicted"/>
<keyword evidence="1" id="KW-1133">Transmembrane helix</keyword>